<keyword evidence="11" id="KW-0675">Receptor</keyword>
<dbReference type="GO" id="GO:0045087">
    <property type="term" value="P:innate immune response"/>
    <property type="evidence" value="ECO:0007669"/>
    <property type="project" value="UniProtKB-KW"/>
</dbReference>
<dbReference type="Gene3D" id="3.80.10.10">
    <property type="entry name" value="Ribonuclease Inhibitor"/>
    <property type="match status" value="6"/>
</dbReference>
<keyword evidence="10" id="KW-0472">Membrane</keyword>
<evidence type="ECO:0000256" key="10">
    <source>
        <dbReference type="ARBA" id="ARBA00023136"/>
    </source>
</evidence>
<evidence type="ECO:0000313" key="16">
    <source>
        <dbReference type="EMBL" id="CAH1250431.1"/>
    </source>
</evidence>
<evidence type="ECO:0000256" key="2">
    <source>
        <dbReference type="ARBA" id="ARBA00009634"/>
    </source>
</evidence>
<evidence type="ECO:0000256" key="6">
    <source>
        <dbReference type="ARBA" id="ARBA00022729"/>
    </source>
</evidence>
<evidence type="ECO:0000256" key="7">
    <source>
        <dbReference type="ARBA" id="ARBA00022737"/>
    </source>
</evidence>
<dbReference type="SUPFAM" id="SSF52047">
    <property type="entry name" value="RNI-like"/>
    <property type="match status" value="1"/>
</dbReference>
<gene>
    <name evidence="16" type="primary">TLR3</name>
    <name evidence="16" type="ORF">BLAG_LOCUS11177</name>
</gene>
<accession>A0A8J9Z9N9</accession>
<comment type="subcellular location">
    <subcellularLocation>
        <location evidence="1">Membrane</location>
        <topology evidence="1">Single-pass type I membrane protein</topology>
    </subcellularLocation>
</comment>
<keyword evidence="8" id="KW-0391">Immunity</keyword>
<organism evidence="16 17">
    <name type="scientific">Branchiostoma lanceolatum</name>
    <name type="common">Common lancelet</name>
    <name type="synonym">Amphioxus lanceolatum</name>
    <dbReference type="NCBI Taxonomy" id="7740"/>
    <lineage>
        <taxon>Eukaryota</taxon>
        <taxon>Metazoa</taxon>
        <taxon>Chordata</taxon>
        <taxon>Cephalochordata</taxon>
        <taxon>Leptocardii</taxon>
        <taxon>Amphioxiformes</taxon>
        <taxon>Branchiostomatidae</taxon>
        <taxon>Branchiostoma</taxon>
    </lineage>
</organism>
<dbReference type="GO" id="GO:0038023">
    <property type="term" value="F:signaling receptor activity"/>
    <property type="evidence" value="ECO:0007669"/>
    <property type="project" value="TreeGrafter"/>
</dbReference>
<dbReference type="Gene3D" id="3.40.50.10140">
    <property type="entry name" value="Toll/interleukin-1 receptor homology (TIR) domain"/>
    <property type="match status" value="1"/>
</dbReference>
<dbReference type="EMBL" id="OV696703">
    <property type="protein sequence ID" value="CAH1250431.1"/>
    <property type="molecule type" value="Genomic_DNA"/>
</dbReference>
<dbReference type="SUPFAM" id="SSF52058">
    <property type="entry name" value="L domain-like"/>
    <property type="match status" value="2"/>
</dbReference>
<evidence type="ECO:0000259" key="15">
    <source>
        <dbReference type="PROSITE" id="PS50104"/>
    </source>
</evidence>
<dbReference type="FunFam" id="3.40.50.10140:FF:000026">
    <property type="entry name" value="Toll-like receptor 2"/>
    <property type="match status" value="1"/>
</dbReference>
<dbReference type="FunFam" id="3.80.10.10:FF:002478">
    <property type="entry name" value="Uncharacterized protein"/>
    <property type="match status" value="1"/>
</dbReference>
<dbReference type="Pfam" id="PF01582">
    <property type="entry name" value="TIR"/>
    <property type="match status" value="1"/>
</dbReference>
<evidence type="ECO:0000313" key="17">
    <source>
        <dbReference type="Proteomes" id="UP000838412"/>
    </source>
</evidence>
<keyword evidence="13" id="KW-0395">Inflammatory response</keyword>
<evidence type="ECO:0000256" key="1">
    <source>
        <dbReference type="ARBA" id="ARBA00004479"/>
    </source>
</evidence>
<keyword evidence="6 14" id="KW-0732">Signal</keyword>
<dbReference type="SMART" id="SM00369">
    <property type="entry name" value="LRR_TYP"/>
    <property type="match status" value="14"/>
</dbReference>
<keyword evidence="3" id="KW-0399">Innate immunity</keyword>
<evidence type="ECO:0000256" key="14">
    <source>
        <dbReference type="SAM" id="SignalP"/>
    </source>
</evidence>
<keyword evidence="7" id="KW-0677">Repeat</keyword>
<dbReference type="Pfam" id="PF13306">
    <property type="entry name" value="LRR_5"/>
    <property type="match status" value="1"/>
</dbReference>
<name>A0A8J9Z9N9_BRALA</name>
<dbReference type="SMART" id="SM00255">
    <property type="entry name" value="TIR"/>
    <property type="match status" value="1"/>
</dbReference>
<feature type="chain" id="PRO_5035436559" evidence="14">
    <location>
        <begin position="17"/>
        <end position="1281"/>
    </location>
</feature>
<proteinExistence type="inferred from homology"/>
<keyword evidence="9" id="KW-1133">Transmembrane helix</keyword>
<dbReference type="PROSITE" id="PS50104">
    <property type="entry name" value="TIR"/>
    <property type="match status" value="1"/>
</dbReference>
<dbReference type="InterPro" id="IPR001611">
    <property type="entry name" value="Leu-rich_rpt"/>
</dbReference>
<keyword evidence="4" id="KW-0433">Leucine-rich repeat</keyword>
<evidence type="ECO:0000256" key="8">
    <source>
        <dbReference type="ARBA" id="ARBA00022859"/>
    </source>
</evidence>
<evidence type="ECO:0000256" key="13">
    <source>
        <dbReference type="ARBA" id="ARBA00023198"/>
    </source>
</evidence>
<evidence type="ECO:0000256" key="5">
    <source>
        <dbReference type="ARBA" id="ARBA00022692"/>
    </source>
</evidence>
<dbReference type="InterPro" id="IPR003591">
    <property type="entry name" value="Leu-rich_rpt_typical-subtyp"/>
</dbReference>
<feature type="domain" description="TIR" evidence="15">
    <location>
        <begin position="906"/>
        <end position="1046"/>
    </location>
</feature>
<dbReference type="Proteomes" id="UP000838412">
    <property type="component" value="Chromosome 18"/>
</dbReference>
<dbReference type="SMART" id="SM00082">
    <property type="entry name" value="LRRCT"/>
    <property type="match status" value="1"/>
</dbReference>
<dbReference type="PROSITE" id="PS51450">
    <property type="entry name" value="LRR"/>
    <property type="match status" value="2"/>
</dbReference>
<sequence>MGSGTMLAVCLAVVSAFITQQGLVRGQLLPAACQVWTSTSVQCTGLDPARSNMTQVPPGIPESAITLDLNGNNITELHNDSFKGLRNLRYLYLSRMHLKTIEVDAFAGLESLERLFLTRGVPDMLYTFSLHDGMFKDLRNLERLDVDTYTDTISEGVFRGLTSLKILYLGVANVDYLPDHVFDSLTSLEVLDIVERENTVEDGNTTIERSYHGSGFLQRRLLWAPLLKLKRLILRVHRASDLYFGPQFKNLLNLESITIHVYASHFPIDFNVQMFLPLLSSLKILDLRQILGKFFEYDSLNIEPGLLKSLRQLQTVYLPELPDPHIADVLPELQQTQIQKLYFGVNEVNTITPDTMAAIQGLEDLRSLTIVMSNVTSIQANSFANFSHLQRLDLSGMHRVVKSLNDRTFRNIMAARMMYVDFVDTWGRLQTLEHKLFSGLSSLTYLDLSLNSIYTLPQGVFKELSSLEYLVLTNNLNSHVPPGVFEGLSSLTHLYLNNNNMYTSKARLPGTLEHLDLSHNNLHNDATGSSQICPFSISFAFEGLTSVYHLNLSYNELEHVESGCLPENVTVLDLTHNNIRYMPRSIFYVRTLQYLDLSHNGMTYDPGNLISDKSSNLKALMMDNNAFGRIDETFMKGFIKLKTLVLSHNHIRVIKGGNFQWLVQLTHFALSHNYINTVASSAFQGLSRLQFLDLSYNQIQNITASTFEGLGNLTHLQLAANRIAMIGDAFHRLYLLEELILRSNRIPVLNQTALGPVFDRLVTLDVSDNPFVCDCSLRWFVEWANDGYDRVANWHNPHPVSDGGYKCSRPAKLRGRRLIDGLTQGQHDDNRQDGKESLFFNTDCGHGFRPNRLLACVLASSGIFVAMMTIFLVDYNIARVQYYLWMLAKWRRPKIGEVENHEPHRYTHDVFIAYNNEDVMWVINEAIENLEPDYSLVIHERDFAVGAPIVENIANAVENSRRTVCLITRNFLKSKWCEYEFQLAQYHMFEQGGGKRLILVFLERIPDRMLKRFRHLNAVLKRDTYLMWPDDVEKRPLFWKRLRGALGDPLPRDLEPEQQIQALELNIVEQPAQVQVENIPEQALELDIPERRAQALELNIPERQAQALELNIPERQTQAMELNIPERQAQALELNILERQSQALELNIPERQSQALELNNPERPAQALELNIPERQALALELNIPERQAQALKINIPERQTQAIELTILERQTQALELNIPERQAQALELNIPERQAQASELNIPERQAQALEVNIPERQDDILEEDQWYGIGGDVTLVPM</sequence>
<protein>
    <submittedName>
        <fullName evidence="16">TLR3 protein</fullName>
    </submittedName>
</protein>
<dbReference type="GO" id="GO:0007165">
    <property type="term" value="P:signal transduction"/>
    <property type="evidence" value="ECO:0007669"/>
    <property type="project" value="InterPro"/>
</dbReference>
<dbReference type="InterPro" id="IPR035897">
    <property type="entry name" value="Toll_tir_struct_dom_sf"/>
</dbReference>
<evidence type="ECO:0000256" key="9">
    <source>
        <dbReference type="ARBA" id="ARBA00022989"/>
    </source>
</evidence>
<dbReference type="InterPro" id="IPR000157">
    <property type="entry name" value="TIR_dom"/>
</dbReference>
<dbReference type="GO" id="GO:0005886">
    <property type="term" value="C:plasma membrane"/>
    <property type="evidence" value="ECO:0007669"/>
    <property type="project" value="TreeGrafter"/>
</dbReference>
<dbReference type="PANTHER" id="PTHR24365:SF530">
    <property type="entry name" value="MSTPROX-RELATED"/>
    <property type="match status" value="1"/>
</dbReference>
<dbReference type="Pfam" id="PF13855">
    <property type="entry name" value="LRR_8"/>
    <property type="match status" value="4"/>
</dbReference>
<keyword evidence="17" id="KW-1185">Reference proteome</keyword>
<keyword evidence="5" id="KW-0812">Transmembrane</keyword>
<feature type="signal peptide" evidence="14">
    <location>
        <begin position="1"/>
        <end position="16"/>
    </location>
</feature>
<evidence type="ECO:0000256" key="3">
    <source>
        <dbReference type="ARBA" id="ARBA00022588"/>
    </source>
</evidence>
<evidence type="ECO:0000256" key="11">
    <source>
        <dbReference type="ARBA" id="ARBA00023170"/>
    </source>
</evidence>
<keyword evidence="12" id="KW-0325">Glycoprotein</keyword>
<dbReference type="OrthoDB" id="6160824at2759"/>
<reference evidence="16" key="1">
    <citation type="submission" date="2022-01" db="EMBL/GenBank/DDBJ databases">
        <authorList>
            <person name="Braso-Vives M."/>
        </authorList>
    </citation>
    <scope>NUCLEOTIDE SEQUENCE</scope>
</reference>
<dbReference type="InterPro" id="IPR032675">
    <property type="entry name" value="LRR_dom_sf"/>
</dbReference>
<dbReference type="PANTHER" id="PTHR24365">
    <property type="entry name" value="TOLL-LIKE RECEPTOR"/>
    <property type="match status" value="1"/>
</dbReference>
<evidence type="ECO:0000256" key="4">
    <source>
        <dbReference type="ARBA" id="ARBA00022614"/>
    </source>
</evidence>
<dbReference type="SUPFAM" id="SSF52200">
    <property type="entry name" value="Toll/Interleukin receptor TIR domain"/>
    <property type="match status" value="1"/>
</dbReference>
<evidence type="ECO:0000256" key="12">
    <source>
        <dbReference type="ARBA" id="ARBA00023180"/>
    </source>
</evidence>
<dbReference type="InterPro" id="IPR000483">
    <property type="entry name" value="Cys-rich_flank_reg_C"/>
</dbReference>
<comment type="similarity">
    <text evidence="2">Belongs to the Toll-like receptor family.</text>
</comment>
<dbReference type="InterPro" id="IPR026906">
    <property type="entry name" value="LRR_5"/>
</dbReference>